<feature type="non-terminal residue" evidence="1">
    <location>
        <position position="122"/>
    </location>
</feature>
<accession>A0A316TW09</accession>
<dbReference type="Proteomes" id="UP000245942">
    <property type="component" value="Unassembled WGS sequence"/>
</dbReference>
<reference evidence="1 2" key="1">
    <citation type="journal article" date="2018" name="Mol. Biol. Evol.">
        <title>Broad Genomic Sampling Reveals a Smut Pathogenic Ancestry of the Fungal Clade Ustilaginomycotina.</title>
        <authorList>
            <person name="Kijpornyongpan T."/>
            <person name="Mondo S.J."/>
            <person name="Barry K."/>
            <person name="Sandor L."/>
            <person name="Lee J."/>
            <person name="Lipzen A."/>
            <person name="Pangilinan J."/>
            <person name="LaButti K."/>
            <person name="Hainaut M."/>
            <person name="Henrissat B."/>
            <person name="Grigoriev I.V."/>
            <person name="Spatafora J.W."/>
            <person name="Aime M.C."/>
        </authorList>
    </citation>
    <scope>NUCLEOTIDE SEQUENCE [LARGE SCALE GENOMIC DNA]</scope>
    <source>
        <strain evidence="1 2">MCA 4718</strain>
    </source>
</reference>
<protein>
    <submittedName>
        <fullName evidence="1">Uncharacterized protein</fullName>
    </submittedName>
</protein>
<dbReference type="RefSeq" id="XP_025344869.1">
    <property type="nucleotide sequence ID" value="XM_025490541.1"/>
</dbReference>
<organism evidence="1 2">
    <name type="scientific">Pseudomicrostroma glucosiphilum</name>
    <dbReference type="NCBI Taxonomy" id="1684307"/>
    <lineage>
        <taxon>Eukaryota</taxon>
        <taxon>Fungi</taxon>
        <taxon>Dikarya</taxon>
        <taxon>Basidiomycota</taxon>
        <taxon>Ustilaginomycotina</taxon>
        <taxon>Exobasidiomycetes</taxon>
        <taxon>Microstromatales</taxon>
        <taxon>Microstromatales incertae sedis</taxon>
        <taxon>Pseudomicrostroma</taxon>
    </lineage>
</organism>
<gene>
    <name evidence="1" type="ORF">BCV69DRAFT_253923</name>
</gene>
<sequence>MVGLAGDWYSQQSLHTRQNKLNTWEGWIKGLHTVFQGDIAKKEATAIARKWEYRTETSARFFFEKNRLMKAVYPDRSPASLARDIWRGLPETYQGMIREHLKPSPNLDLMLEEMNAFENAWR</sequence>
<name>A0A316TW09_9BASI</name>
<dbReference type="GeneID" id="37012275"/>
<dbReference type="AlphaFoldDB" id="A0A316TW09"/>
<evidence type="ECO:0000313" key="1">
    <source>
        <dbReference type="EMBL" id="PWN17709.1"/>
    </source>
</evidence>
<keyword evidence="2" id="KW-1185">Reference proteome</keyword>
<dbReference type="EMBL" id="KZ819341">
    <property type="protein sequence ID" value="PWN17709.1"/>
    <property type="molecule type" value="Genomic_DNA"/>
</dbReference>
<evidence type="ECO:0000313" key="2">
    <source>
        <dbReference type="Proteomes" id="UP000245942"/>
    </source>
</evidence>
<proteinExistence type="predicted"/>